<proteinExistence type="predicted"/>
<evidence type="ECO:0000313" key="1">
    <source>
        <dbReference type="EMBL" id="GBP26378.1"/>
    </source>
</evidence>
<dbReference type="Proteomes" id="UP000299102">
    <property type="component" value="Unassembled WGS sequence"/>
</dbReference>
<dbReference type="EMBL" id="BGZK01000180">
    <property type="protein sequence ID" value="GBP26378.1"/>
    <property type="molecule type" value="Genomic_DNA"/>
</dbReference>
<comment type="caution">
    <text evidence="1">The sequence shown here is derived from an EMBL/GenBank/DDBJ whole genome shotgun (WGS) entry which is preliminary data.</text>
</comment>
<organism evidence="1 2">
    <name type="scientific">Eumeta variegata</name>
    <name type="common">Bagworm moth</name>
    <name type="synonym">Eumeta japonica</name>
    <dbReference type="NCBI Taxonomy" id="151549"/>
    <lineage>
        <taxon>Eukaryota</taxon>
        <taxon>Metazoa</taxon>
        <taxon>Ecdysozoa</taxon>
        <taxon>Arthropoda</taxon>
        <taxon>Hexapoda</taxon>
        <taxon>Insecta</taxon>
        <taxon>Pterygota</taxon>
        <taxon>Neoptera</taxon>
        <taxon>Endopterygota</taxon>
        <taxon>Lepidoptera</taxon>
        <taxon>Glossata</taxon>
        <taxon>Ditrysia</taxon>
        <taxon>Tineoidea</taxon>
        <taxon>Psychidae</taxon>
        <taxon>Oiketicinae</taxon>
        <taxon>Eumeta</taxon>
    </lineage>
</organism>
<accession>A0A4C1UIY0</accession>
<dbReference type="AlphaFoldDB" id="A0A4C1UIY0"/>
<gene>
    <name evidence="1" type="ORF">EVAR_75510_1</name>
</gene>
<evidence type="ECO:0000313" key="2">
    <source>
        <dbReference type="Proteomes" id="UP000299102"/>
    </source>
</evidence>
<name>A0A4C1UIY0_EUMVA</name>
<sequence>MSSADDENQHFDLATFYTAPIALEEKRAPARRRKQLHTNQLFHTKAGNQRTAHAFSPSNSNRTAYEKRRAWPAVQANMLEEMLWAEAASAMEHCALPNRRLRIQISDIHSCGDEKKKNPRTTIDTCHR</sequence>
<reference evidence="1 2" key="1">
    <citation type="journal article" date="2019" name="Commun. Biol.">
        <title>The bagworm genome reveals a unique fibroin gene that provides high tensile strength.</title>
        <authorList>
            <person name="Kono N."/>
            <person name="Nakamura H."/>
            <person name="Ohtoshi R."/>
            <person name="Tomita M."/>
            <person name="Numata K."/>
            <person name="Arakawa K."/>
        </authorList>
    </citation>
    <scope>NUCLEOTIDE SEQUENCE [LARGE SCALE GENOMIC DNA]</scope>
</reference>
<protein>
    <submittedName>
        <fullName evidence="1">Uncharacterized protein</fullName>
    </submittedName>
</protein>
<keyword evidence="2" id="KW-1185">Reference proteome</keyword>